<reference evidence="2" key="1">
    <citation type="submission" date="2018-11" db="EMBL/GenBank/DDBJ databases">
        <authorList>
            <consortium name="Genoscope - CEA"/>
            <person name="William W."/>
        </authorList>
    </citation>
    <scope>NUCLEOTIDE SEQUENCE</scope>
</reference>
<name>A0A3P6AN52_BRACM</name>
<feature type="compositionally biased region" description="Basic and acidic residues" evidence="1">
    <location>
        <begin position="21"/>
        <end position="35"/>
    </location>
</feature>
<protein>
    <submittedName>
        <fullName evidence="2">Uncharacterized protein</fullName>
    </submittedName>
</protein>
<evidence type="ECO:0000256" key="1">
    <source>
        <dbReference type="SAM" id="MobiDB-lite"/>
    </source>
</evidence>
<gene>
    <name evidence="2" type="ORF">BRAA02T07124Z</name>
</gene>
<dbReference type="EMBL" id="LR031573">
    <property type="protein sequence ID" value="VDC89043.1"/>
    <property type="molecule type" value="Genomic_DNA"/>
</dbReference>
<feature type="region of interest" description="Disordered" evidence="1">
    <location>
        <begin position="1"/>
        <end position="44"/>
    </location>
</feature>
<proteinExistence type="predicted"/>
<organism evidence="2">
    <name type="scientific">Brassica campestris</name>
    <name type="common">Field mustard</name>
    <dbReference type="NCBI Taxonomy" id="3711"/>
    <lineage>
        <taxon>Eukaryota</taxon>
        <taxon>Viridiplantae</taxon>
        <taxon>Streptophyta</taxon>
        <taxon>Embryophyta</taxon>
        <taxon>Tracheophyta</taxon>
        <taxon>Spermatophyta</taxon>
        <taxon>Magnoliopsida</taxon>
        <taxon>eudicotyledons</taxon>
        <taxon>Gunneridae</taxon>
        <taxon>Pentapetalae</taxon>
        <taxon>rosids</taxon>
        <taxon>malvids</taxon>
        <taxon>Brassicales</taxon>
        <taxon>Brassicaceae</taxon>
        <taxon>Brassiceae</taxon>
        <taxon>Brassica</taxon>
    </lineage>
</organism>
<evidence type="ECO:0000313" key="2">
    <source>
        <dbReference type="EMBL" id="VDC89043.1"/>
    </source>
</evidence>
<dbReference type="AlphaFoldDB" id="A0A3P6AN52"/>
<sequence>MDEPEVELLSISSEDDDVERESDVRERGRARKEDDGGGAWDGED</sequence>
<accession>A0A3P6AN52</accession>